<sequence length="262" mass="28978">MNKEWNTRIRAEVDLIIDYLQAASSFHSTFGLKVVNHNALMLSVVVVHGGAGAYSTAAQANLPNHRKAVEAVQAAVEYLEDDPTFNAGRGSYLTSDFQIEMDATIMDGIKATVQALLVSAVGFLTNVKNPIKAARLVMDKSDHTLFVSDGALKFAESHGIKRVPLEELITKKSVDKLKANPVWNPSLHAQIYDQSSSVLEHDTVGAVAVDVEGNMNGRNHGDNVREDAQPQLVPFGYFVQLRRWSWLFSSELWTVDFNRKKP</sequence>
<gene>
    <name evidence="4" type="ORF">CAPTEDRAFT_200928</name>
</gene>
<dbReference type="HOGENOM" id="CLU_1062629_0_0_1"/>
<dbReference type="EMBL" id="AMQN01010620">
    <property type="status" value="NOT_ANNOTATED_CDS"/>
    <property type="molecule type" value="Genomic_DNA"/>
</dbReference>
<dbReference type="OrthoDB" id="2262349at2759"/>
<dbReference type="PANTHER" id="PTHR10188">
    <property type="entry name" value="L-ASPARAGINASE"/>
    <property type="match status" value="1"/>
</dbReference>
<proteinExistence type="inferred from homology"/>
<keyword evidence="6" id="KW-1185">Reference proteome</keyword>
<reference evidence="5" key="3">
    <citation type="submission" date="2015-06" db="UniProtKB">
        <authorList>
            <consortium name="EnsemblMetazoa"/>
        </authorList>
    </citation>
    <scope>IDENTIFICATION</scope>
</reference>
<reference evidence="6" key="1">
    <citation type="submission" date="2012-12" db="EMBL/GenBank/DDBJ databases">
        <authorList>
            <person name="Hellsten U."/>
            <person name="Grimwood J."/>
            <person name="Chapman J.A."/>
            <person name="Shapiro H."/>
            <person name="Aerts A."/>
            <person name="Otillar R.P."/>
            <person name="Terry A.Y."/>
            <person name="Boore J.L."/>
            <person name="Simakov O."/>
            <person name="Marletaz F."/>
            <person name="Cho S.-J."/>
            <person name="Edsinger-Gonzales E."/>
            <person name="Havlak P."/>
            <person name="Kuo D.-H."/>
            <person name="Larsson T."/>
            <person name="Lv J."/>
            <person name="Arendt D."/>
            <person name="Savage R."/>
            <person name="Osoegawa K."/>
            <person name="de Jong P."/>
            <person name="Lindberg D.R."/>
            <person name="Seaver E.C."/>
            <person name="Weisblat D.A."/>
            <person name="Putnam N.H."/>
            <person name="Grigoriev I.V."/>
            <person name="Rokhsar D.S."/>
        </authorList>
    </citation>
    <scope>NUCLEOTIDE SEQUENCE</scope>
    <source>
        <strain evidence="6">I ESC-2004</strain>
    </source>
</reference>
<evidence type="ECO:0000256" key="2">
    <source>
        <dbReference type="PIRSR" id="PIRSR600246-1"/>
    </source>
</evidence>
<dbReference type="OMA" id="XVDITSE"/>
<dbReference type="STRING" id="283909.R7TWU7"/>
<dbReference type="GO" id="GO:0016811">
    <property type="term" value="F:hydrolase activity, acting on carbon-nitrogen (but not peptide) bonds, in linear amides"/>
    <property type="evidence" value="ECO:0007669"/>
    <property type="project" value="UniProtKB-ARBA"/>
</dbReference>
<dbReference type="EnsemblMetazoa" id="CapteT200928">
    <property type="protein sequence ID" value="CapteP200928"/>
    <property type="gene ID" value="CapteG200928"/>
</dbReference>
<dbReference type="InterPro" id="IPR000246">
    <property type="entry name" value="Peptidase_T2"/>
</dbReference>
<evidence type="ECO:0000313" key="4">
    <source>
        <dbReference type="EMBL" id="ELT98082.1"/>
    </source>
</evidence>
<dbReference type="InterPro" id="IPR029055">
    <property type="entry name" value="Ntn_hydrolases_N"/>
</dbReference>
<dbReference type="SUPFAM" id="SSF56235">
    <property type="entry name" value="N-terminal nucleophile aminohydrolases (Ntn hydrolases)"/>
    <property type="match status" value="1"/>
</dbReference>
<dbReference type="EMBL" id="KB308243">
    <property type="protein sequence ID" value="ELT98082.1"/>
    <property type="molecule type" value="Genomic_DNA"/>
</dbReference>
<name>R7TWU7_CAPTE</name>
<evidence type="ECO:0000256" key="1">
    <source>
        <dbReference type="ARBA" id="ARBA00010872"/>
    </source>
</evidence>
<organism evidence="4">
    <name type="scientific">Capitella teleta</name>
    <name type="common">Polychaete worm</name>
    <dbReference type="NCBI Taxonomy" id="283909"/>
    <lineage>
        <taxon>Eukaryota</taxon>
        <taxon>Metazoa</taxon>
        <taxon>Spiralia</taxon>
        <taxon>Lophotrochozoa</taxon>
        <taxon>Annelida</taxon>
        <taxon>Polychaeta</taxon>
        <taxon>Sedentaria</taxon>
        <taxon>Scolecida</taxon>
        <taxon>Capitellidae</taxon>
        <taxon>Capitella</taxon>
    </lineage>
</organism>
<accession>R7TWU7</accession>
<dbReference type="AlphaFoldDB" id="R7TWU7"/>
<evidence type="ECO:0000256" key="3">
    <source>
        <dbReference type="PIRSR" id="PIRSR600246-3"/>
    </source>
</evidence>
<evidence type="ECO:0000313" key="6">
    <source>
        <dbReference type="Proteomes" id="UP000014760"/>
    </source>
</evidence>
<reference evidence="4 6" key="2">
    <citation type="journal article" date="2013" name="Nature">
        <title>Insights into bilaterian evolution from three spiralian genomes.</title>
        <authorList>
            <person name="Simakov O."/>
            <person name="Marletaz F."/>
            <person name="Cho S.J."/>
            <person name="Edsinger-Gonzales E."/>
            <person name="Havlak P."/>
            <person name="Hellsten U."/>
            <person name="Kuo D.H."/>
            <person name="Larsson T."/>
            <person name="Lv J."/>
            <person name="Arendt D."/>
            <person name="Savage R."/>
            <person name="Osoegawa K."/>
            <person name="de Jong P."/>
            <person name="Grimwood J."/>
            <person name="Chapman J.A."/>
            <person name="Shapiro H."/>
            <person name="Aerts A."/>
            <person name="Otillar R.P."/>
            <person name="Terry A.Y."/>
            <person name="Boore J.L."/>
            <person name="Grigoriev I.V."/>
            <person name="Lindberg D.R."/>
            <person name="Seaver E.C."/>
            <person name="Weisblat D.A."/>
            <person name="Putnam N.H."/>
            <person name="Rokhsar D.S."/>
        </authorList>
    </citation>
    <scope>NUCLEOTIDE SEQUENCE</scope>
    <source>
        <strain evidence="4 6">I ESC-2004</strain>
    </source>
</reference>
<dbReference type="Pfam" id="PF01112">
    <property type="entry name" value="Asparaginase_2"/>
    <property type="match status" value="1"/>
</dbReference>
<dbReference type="Proteomes" id="UP000014760">
    <property type="component" value="Unassembled WGS sequence"/>
</dbReference>
<feature type="site" description="Cleavage; by autolysis" evidence="3">
    <location>
        <begin position="202"/>
        <end position="203"/>
    </location>
</feature>
<dbReference type="GO" id="GO:0005737">
    <property type="term" value="C:cytoplasm"/>
    <property type="evidence" value="ECO:0007669"/>
    <property type="project" value="TreeGrafter"/>
</dbReference>
<feature type="active site" description="Nucleophile" evidence="2">
    <location>
        <position position="203"/>
    </location>
</feature>
<protein>
    <submittedName>
        <fullName evidence="4 5">Uncharacterized protein</fullName>
    </submittedName>
</protein>
<dbReference type="PANTHER" id="PTHR10188:SF6">
    <property type="entry name" value="N(4)-(BETA-N-ACETYLGLUCOSAMINYL)-L-ASPARAGINASE"/>
    <property type="match status" value="1"/>
</dbReference>
<comment type="similarity">
    <text evidence="1">Belongs to the Ntn-hydrolase family.</text>
</comment>
<evidence type="ECO:0000313" key="5">
    <source>
        <dbReference type="EnsemblMetazoa" id="CapteP200928"/>
    </source>
</evidence>